<gene>
    <name evidence="1" type="ORF">GCM10023346_36850</name>
</gene>
<evidence type="ECO:0000313" key="1">
    <source>
        <dbReference type="EMBL" id="GAA5198777.1"/>
    </source>
</evidence>
<organism evidence="1 2">
    <name type="scientific">Arthrobacter gyeryongensis</name>
    <dbReference type="NCBI Taxonomy" id="1650592"/>
    <lineage>
        <taxon>Bacteria</taxon>
        <taxon>Bacillati</taxon>
        <taxon>Actinomycetota</taxon>
        <taxon>Actinomycetes</taxon>
        <taxon>Micrococcales</taxon>
        <taxon>Micrococcaceae</taxon>
        <taxon>Arthrobacter</taxon>
    </lineage>
</organism>
<dbReference type="EMBL" id="BAABKK010000026">
    <property type="protein sequence ID" value="GAA5198777.1"/>
    <property type="molecule type" value="Genomic_DNA"/>
</dbReference>
<keyword evidence="2" id="KW-1185">Reference proteome</keyword>
<evidence type="ECO:0000313" key="2">
    <source>
        <dbReference type="Proteomes" id="UP001500200"/>
    </source>
</evidence>
<comment type="caution">
    <text evidence="1">The sequence shown here is derived from an EMBL/GenBank/DDBJ whole genome shotgun (WGS) entry which is preliminary data.</text>
</comment>
<protein>
    <submittedName>
        <fullName evidence="1">Uncharacterized protein</fullName>
    </submittedName>
</protein>
<name>A0ABP9SPC1_9MICC</name>
<sequence length="75" mass="8033">MLPVWSSGTAVSLDLLWEARRLSRGAFGDGALGAAATEASDVGLLGKYSWSLALALLDKDRWKKESLREDPGPTT</sequence>
<reference evidence="2" key="1">
    <citation type="journal article" date="2019" name="Int. J. Syst. Evol. Microbiol.">
        <title>The Global Catalogue of Microorganisms (GCM) 10K type strain sequencing project: providing services to taxonomists for standard genome sequencing and annotation.</title>
        <authorList>
            <consortium name="The Broad Institute Genomics Platform"/>
            <consortium name="The Broad Institute Genome Sequencing Center for Infectious Disease"/>
            <person name="Wu L."/>
            <person name="Ma J."/>
        </authorList>
    </citation>
    <scope>NUCLEOTIDE SEQUENCE [LARGE SCALE GENOMIC DNA]</scope>
    <source>
        <strain evidence="2">JCM 18514</strain>
    </source>
</reference>
<accession>A0ABP9SPC1</accession>
<dbReference type="Proteomes" id="UP001500200">
    <property type="component" value="Unassembled WGS sequence"/>
</dbReference>
<proteinExistence type="predicted"/>